<keyword evidence="7" id="KW-0501">Molybdenum cofactor biosynthesis</keyword>
<keyword evidence="3" id="KW-0479">Metal-binding</keyword>
<dbReference type="EMBL" id="VICE01000066">
    <property type="protein sequence ID" value="TQD46368.1"/>
    <property type="molecule type" value="Genomic_DNA"/>
</dbReference>
<keyword evidence="1" id="KW-0963">Cytoplasm</keyword>
<dbReference type="RefSeq" id="WP_141518053.1">
    <property type="nucleotide sequence ID" value="NZ_VICE01000066.1"/>
</dbReference>
<reference evidence="9 10" key="1">
    <citation type="submission" date="2019-06" db="EMBL/GenBank/DDBJ databases">
        <title>Lysobacter alkalisoli sp. nov. isolated from saline soil.</title>
        <authorList>
            <person name="Sun J.-Q."/>
            <person name="Xu L."/>
        </authorList>
    </citation>
    <scope>NUCLEOTIDE SEQUENCE [LARGE SCALE GENOMIC DNA]</scope>
    <source>
        <strain evidence="9 10">JCM 31130</strain>
    </source>
</reference>
<evidence type="ECO:0000313" key="9">
    <source>
        <dbReference type="EMBL" id="TQD46368.1"/>
    </source>
</evidence>
<evidence type="ECO:0000256" key="2">
    <source>
        <dbReference type="ARBA" id="ARBA00022679"/>
    </source>
</evidence>
<feature type="domain" description="MobA-like NTP transferase" evidence="8">
    <location>
        <begin position="14"/>
        <end position="155"/>
    </location>
</feature>
<protein>
    <submittedName>
        <fullName evidence="9">Molybdenum cofactor guanylyltransferase</fullName>
    </submittedName>
</protein>
<evidence type="ECO:0000313" key="10">
    <source>
        <dbReference type="Proteomes" id="UP000318212"/>
    </source>
</evidence>
<dbReference type="GO" id="GO:0005525">
    <property type="term" value="F:GTP binding"/>
    <property type="evidence" value="ECO:0007669"/>
    <property type="project" value="UniProtKB-KW"/>
</dbReference>
<name>A0A508AF10_9GAMM</name>
<keyword evidence="2 9" id="KW-0808">Transferase</keyword>
<dbReference type="InterPro" id="IPR029044">
    <property type="entry name" value="Nucleotide-diphossugar_trans"/>
</dbReference>
<keyword evidence="10" id="KW-1185">Reference proteome</keyword>
<keyword evidence="5" id="KW-0460">Magnesium</keyword>
<dbReference type="InterPro" id="IPR013482">
    <property type="entry name" value="Molybde_CF_guanTrfase"/>
</dbReference>
<proteinExistence type="predicted"/>
<dbReference type="GO" id="GO:0016779">
    <property type="term" value="F:nucleotidyltransferase activity"/>
    <property type="evidence" value="ECO:0007669"/>
    <property type="project" value="UniProtKB-KW"/>
</dbReference>
<gene>
    <name evidence="9" type="ORF">FKV25_06905</name>
</gene>
<keyword evidence="4" id="KW-0547">Nucleotide-binding</keyword>
<dbReference type="PANTHER" id="PTHR19136">
    <property type="entry name" value="MOLYBDENUM COFACTOR GUANYLYLTRANSFERASE"/>
    <property type="match status" value="1"/>
</dbReference>
<dbReference type="OrthoDB" id="9788394at2"/>
<dbReference type="CDD" id="cd02503">
    <property type="entry name" value="MobA"/>
    <property type="match status" value="1"/>
</dbReference>
<evidence type="ECO:0000256" key="3">
    <source>
        <dbReference type="ARBA" id="ARBA00022723"/>
    </source>
</evidence>
<dbReference type="Proteomes" id="UP000318212">
    <property type="component" value="Unassembled WGS sequence"/>
</dbReference>
<comment type="caution">
    <text evidence="9">The sequence shown here is derived from an EMBL/GenBank/DDBJ whole genome shotgun (WGS) entry which is preliminary data.</text>
</comment>
<evidence type="ECO:0000256" key="5">
    <source>
        <dbReference type="ARBA" id="ARBA00022842"/>
    </source>
</evidence>
<dbReference type="PANTHER" id="PTHR19136:SF81">
    <property type="entry name" value="MOLYBDENUM COFACTOR GUANYLYLTRANSFERASE"/>
    <property type="match status" value="1"/>
</dbReference>
<evidence type="ECO:0000256" key="4">
    <source>
        <dbReference type="ARBA" id="ARBA00022741"/>
    </source>
</evidence>
<evidence type="ECO:0000256" key="6">
    <source>
        <dbReference type="ARBA" id="ARBA00023134"/>
    </source>
</evidence>
<dbReference type="InterPro" id="IPR025877">
    <property type="entry name" value="MobA-like_NTP_Trfase"/>
</dbReference>
<dbReference type="Gene3D" id="3.90.550.10">
    <property type="entry name" value="Spore Coat Polysaccharide Biosynthesis Protein SpsA, Chain A"/>
    <property type="match status" value="1"/>
</dbReference>
<keyword evidence="9" id="KW-0548">Nucleotidyltransferase</keyword>
<sequence>MPARVSPDTVTVGLLAGGRGTRLGGVDKAWLERDGQSQVAWLAGQLACRAWPVLVSANTHAGRYRELGLRAIPDRSPDQGPLAGIAALADTCPTPWLLTLPVDLVALEPGLDLLLAGVGAGGGVAEDDEGLQPLVALWDVTMLRPEIADALDAGRLAVRELQARLGMPACRLPGVRLGNLNTPQDLADAGLPMPPPMEARLP</sequence>
<evidence type="ECO:0000259" key="8">
    <source>
        <dbReference type="Pfam" id="PF12804"/>
    </source>
</evidence>
<keyword evidence="6" id="KW-0342">GTP-binding</keyword>
<evidence type="ECO:0000256" key="1">
    <source>
        <dbReference type="ARBA" id="ARBA00022490"/>
    </source>
</evidence>
<dbReference type="Pfam" id="PF12804">
    <property type="entry name" value="NTP_transf_3"/>
    <property type="match status" value="1"/>
</dbReference>
<dbReference type="GO" id="GO:0006777">
    <property type="term" value="P:Mo-molybdopterin cofactor biosynthetic process"/>
    <property type="evidence" value="ECO:0007669"/>
    <property type="project" value="UniProtKB-KW"/>
</dbReference>
<dbReference type="AlphaFoldDB" id="A0A508AF10"/>
<dbReference type="SUPFAM" id="SSF53448">
    <property type="entry name" value="Nucleotide-diphospho-sugar transferases"/>
    <property type="match status" value="1"/>
</dbReference>
<accession>A0A508AF10</accession>
<dbReference type="GO" id="GO:0046872">
    <property type="term" value="F:metal ion binding"/>
    <property type="evidence" value="ECO:0007669"/>
    <property type="project" value="UniProtKB-KW"/>
</dbReference>
<organism evidence="9 10">
    <name type="scientific">Marilutibacter aestuarii</name>
    <dbReference type="NCBI Taxonomy" id="1706195"/>
    <lineage>
        <taxon>Bacteria</taxon>
        <taxon>Pseudomonadati</taxon>
        <taxon>Pseudomonadota</taxon>
        <taxon>Gammaproteobacteria</taxon>
        <taxon>Lysobacterales</taxon>
        <taxon>Lysobacteraceae</taxon>
        <taxon>Marilutibacter</taxon>
    </lineage>
</organism>
<evidence type="ECO:0000256" key="7">
    <source>
        <dbReference type="ARBA" id="ARBA00023150"/>
    </source>
</evidence>